<dbReference type="GO" id="GO:0000967">
    <property type="term" value="P:rRNA 5'-end processing"/>
    <property type="evidence" value="ECO:0007669"/>
    <property type="project" value="UniProtKB-UniRule"/>
</dbReference>
<comment type="function">
    <text evidence="5">Could be a nuclease involved in processing of the 5'-end of pre-16S rRNA.</text>
</comment>
<evidence type="ECO:0000313" key="8">
    <source>
        <dbReference type="EMBL" id="TWT72105.1"/>
    </source>
</evidence>
<evidence type="ECO:0000259" key="7">
    <source>
        <dbReference type="SMART" id="SM00732"/>
    </source>
</evidence>
<organism evidence="8 9">
    <name type="scientific">Crateriforma conspicua</name>
    <dbReference type="NCBI Taxonomy" id="2527996"/>
    <lineage>
        <taxon>Bacteria</taxon>
        <taxon>Pseudomonadati</taxon>
        <taxon>Planctomycetota</taxon>
        <taxon>Planctomycetia</taxon>
        <taxon>Planctomycetales</taxon>
        <taxon>Planctomycetaceae</taxon>
        <taxon>Crateriforma</taxon>
    </lineage>
</organism>
<comment type="similarity">
    <text evidence="5">Belongs to the YqgF HJR family.</text>
</comment>
<dbReference type="Gene3D" id="3.30.420.140">
    <property type="entry name" value="YqgF/RNase H-like domain"/>
    <property type="match status" value="1"/>
</dbReference>
<evidence type="ECO:0000313" key="9">
    <source>
        <dbReference type="Proteomes" id="UP000317238"/>
    </source>
</evidence>
<evidence type="ECO:0000256" key="6">
    <source>
        <dbReference type="SAM" id="MobiDB-lite"/>
    </source>
</evidence>
<sequence>MIPSFPESGRIAAIDYGTVRIGVAICDPDRILASPFEVVTTSALVKDPDYFARMAKENRVTALVVGLPVHCDGGESQKSAEAREFAKSLRDQTGLPVRMFDERFTTVAAQQRMRPGKYTRKRTKERVDAIAALVLLESFLEACRYHNGIAGHDVDVGPDDETGPTKEQLNLE</sequence>
<dbReference type="InterPro" id="IPR005227">
    <property type="entry name" value="YqgF"/>
</dbReference>
<dbReference type="InterPro" id="IPR012337">
    <property type="entry name" value="RNaseH-like_sf"/>
</dbReference>
<dbReference type="InterPro" id="IPR006641">
    <property type="entry name" value="YqgF/RNaseH-like_dom"/>
</dbReference>
<feature type="region of interest" description="Disordered" evidence="6">
    <location>
        <begin position="151"/>
        <end position="172"/>
    </location>
</feature>
<evidence type="ECO:0000256" key="3">
    <source>
        <dbReference type="ARBA" id="ARBA00022722"/>
    </source>
</evidence>
<comment type="subcellular location">
    <subcellularLocation>
        <location evidence="5">Cytoplasm</location>
    </subcellularLocation>
</comment>
<dbReference type="InterPro" id="IPR037027">
    <property type="entry name" value="YqgF/RNaseH-like_dom_sf"/>
</dbReference>
<dbReference type="SMART" id="SM00732">
    <property type="entry name" value="YqgFc"/>
    <property type="match status" value="1"/>
</dbReference>
<keyword evidence="3 5" id="KW-0540">Nuclease</keyword>
<dbReference type="EC" id="3.1.-.-" evidence="5"/>
<keyword evidence="4 5" id="KW-0378">Hydrolase</keyword>
<dbReference type="EMBL" id="SJPL01000001">
    <property type="protein sequence ID" value="TWT72105.1"/>
    <property type="molecule type" value="Genomic_DNA"/>
</dbReference>
<dbReference type="AlphaFoldDB" id="A0A5C5YCM9"/>
<dbReference type="PANTHER" id="PTHR33317">
    <property type="entry name" value="POLYNUCLEOTIDYL TRANSFERASE, RIBONUCLEASE H-LIKE SUPERFAMILY PROTEIN"/>
    <property type="match status" value="1"/>
</dbReference>
<dbReference type="GO" id="GO:0016788">
    <property type="term" value="F:hydrolase activity, acting on ester bonds"/>
    <property type="evidence" value="ECO:0007669"/>
    <property type="project" value="UniProtKB-UniRule"/>
</dbReference>
<accession>A0A5C5YCM9</accession>
<reference evidence="8 9" key="1">
    <citation type="submission" date="2019-02" db="EMBL/GenBank/DDBJ databases">
        <title>Deep-cultivation of Planctomycetes and their phenomic and genomic characterization uncovers novel biology.</title>
        <authorList>
            <person name="Wiegand S."/>
            <person name="Jogler M."/>
            <person name="Boedeker C."/>
            <person name="Pinto D."/>
            <person name="Vollmers J."/>
            <person name="Rivas-Marin E."/>
            <person name="Kohn T."/>
            <person name="Peeters S.H."/>
            <person name="Heuer A."/>
            <person name="Rast P."/>
            <person name="Oberbeckmann S."/>
            <person name="Bunk B."/>
            <person name="Jeske O."/>
            <person name="Meyerdierks A."/>
            <person name="Storesund J.E."/>
            <person name="Kallscheuer N."/>
            <person name="Luecker S."/>
            <person name="Lage O.M."/>
            <person name="Pohl T."/>
            <person name="Merkel B.J."/>
            <person name="Hornburger P."/>
            <person name="Mueller R.-W."/>
            <person name="Bruemmer F."/>
            <person name="Labrenz M."/>
            <person name="Spormann A.M."/>
            <person name="Op Den Camp H."/>
            <person name="Overmann J."/>
            <person name="Amann R."/>
            <person name="Jetten M.S.M."/>
            <person name="Mascher T."/>
            <person name="Medema M.H."/>
            <person name="Devos D.P."/>
            <person name="Kaster A.-K."/>
            <person name="Ovreas L."/>
            <person name="Rohde M."/>
            <person name="Galperin M.Y."/>
            <person name="Jogler C."/>
        </authorList>
    </citation>
    <scope>NUCLEOTIDE SEQUENCE [LARGE SCALE GENOMIC DNA]</scope>
    <source>
        <strain evidence="8 9">Pan14r</strain>
    </source>
</reference>
<proteinExistence type="inferred from homology"/>
<protein>
    <recommendedName>
        <fullName evidence="5">Putative pre-16S rRNA nuclease</fullName>
        <ecNumber evidence="5">3.1.-.-</ecNumber>
    </recommendedName>
</protein>
<comment type="caution">
    <text evidence="8">The sequence shown here is derived from an EMBL/GenBank/DDBJ whole genome shotgun (WGS) entry which is preliminary data.</text>
</comment>
<feature type="domain" description="YqgF/RNase H-like" evidence="7">
    <location>
        <begin position="9"/>
        <end position="109"/>
    </location>
</feature>
<dbReference type="PANTHER" id="PTHR33317:SF4">
    <property type="entry name" value="POLYNUCLEOTIDYL TRANSFERASE, RIBONUCLEASE H-LIKE SUPERFAMILY PROTEIN"/>
    <property type="match status" value="1"/>
</dbReference>
<evidence type="ECO:0000256" key="1">
    <source>
        <dbReference type="ARBA" id="ARBA00022490"/>
    </source>
</evidence>
<evidence type="ECO:0000256" key="4">
    <source>
        <dbReference type="ARBA" id="ARBA00022801"/>
    </source>
</evidence>
<keyword evidence="2 5" id="KW-0690">Ribosome biogenesis</keyword>
<dbReference type="NCBIfam" id="TIGR00250">
    <property type="entry name" value="RNAse_H_YqgF"/>
    <property type="match status" value="1"/>
</dbReference>
<dbReference type="Pfam" id="PF03652">
    <property type="entry name" value="RuvX"/>
    <property type="match status" value="1"/>
</dbReference>
<dbReference type="SUPFAM" id="SSF53098">
    <property type="entry name" value="Ribonuclease H-like"/>
    <property type="match status" value="1"/>
</dbReference>
<keyword evidence="9" id="KW-1185">Reference proteome</keyword>
<dbReference type="HAMAP" id="MF_00651">
    <property type="entry name" value="Nuclease_YqgF"/>
    <property type="match status" value="1"/>
</dbReference>
<gene>
    <name evidence="8" type="primary">yqgF</name>
    <name evidence="8" type="ORF">Pan14r_44220</name>
</gene>
<evidence type="ECO:0000256" key="5">
    <source>
        <dbReference type="HAMAP-Rule" id="MF_00651"/>
    </source>
</evidence>
<evidence type="ECO:0000256" key="2">
    <source>
        <dbReference type="ARBA" id="ARBA00022517"/>
    </source>
</evidence>
<dbReference type="Proteomes" id="UP000317238">
    <property type="component" value="Unassembled WGS sequence"/>
</dbReference>
<keyword evidence="1 5" id="KW-0963">Cytoplasm</keyword>
<dbReference type="CDD" id="cd16964">
    <property type="entry name" value="YqgF"/>
    <property type="match status" value="1"/>
</dbReference>
<name>A0A5C5YCM9_9PLAN</name>
<dbReference type="GO" id="GO:0004518">
    <property type="term" value="F:nuclease activity"/>
    <property type="evidence" value="ECO:0007669"/>
    <property type="project" value="UniProtKB-KW"/>
</dbReference>
<dbReference type="GO" id="GO:0005829">
    <property type="term" value="C:cytosol"/>
    <property type="evidence" value="ECO:0007669"/>
    <property type="project" value="TreeGrafter"/>
</dbReference>